<evidence type="ECO:0000313" key="5">
    <source>
        <dbReference type="EMBL" id="GAB47058.1"/>
    </source>
</evidence>
<evidence type="ECO:0000256" key="1">
    <source>
        <dbReference type="ARBA" id="ARBA00006464"/>
    </source>
</evidence>
<dbReference type="STRING" id="1089455.MOPEL_003_00820"/>
<feature type="transmembrane region" description="Helical" evidence="3">
    <location>
        <begin position="55"/>
        <end position="78"/>
    </location>
</feature>
<keyword evidence="6" id="KW-1185">Reference proteome</keyword>
<comment type="caution">
    <text evidence="5">The sequence shown here is derived from an EMBL/GenBank/DDBJ whole genome shotgun (WGS) entry which is preliminary data.</text>
</comment>
<keyword evidence="5" id="KW-0808">Transferase</keyword>
<keyword evidence="3" id="KW-1133">Transmembrane helix</keyword>
<evidence type="ECO:0000256" key="2">
    <source>
        <dbReference type="SAM" id="MobiDB-lite"/>
    </source>
</evidence>
<evidence type="ECO:0000256" key="3">
    <source>
        <dbReference type="SAM" id="Phobius"/>
    </source>
</evidence>
<keyword evidence="3" id="KW-0812">Transmembrane</keyword>
<dbReference type="OrthoDB" id="9808602at2"/>
<feature type="region of interest" description="Disordered" evidence="2">
    <location>
        <begin position="1"/>
        <end position="46"/>
    </location>
</feature>
<dbReference type="RefSeq" id="WP_009480956.1">
    <property type="nucleotide sequence ID" value="NZ_BAFE01000003.1"/>
</dbReference>
<keyword evidence="3" id="KW-0472">Membrane</keyword>
<reference evidence="5 6" key="1">
    <citation type="submission" date="2012-02" db="EMBL/GenBank/DDBJ databases">
        <title>Whole genome shotgun sequence of Mobilicoccus pelagius NBRC 104925.</title>
        <authorList>
            <person name="Yoshida Y."/>
            <person name="Hosoyama A."/>
            <person name="Tsuchikane K."/>
            <person name="Katsumata H."/>
            <person name="Yamazaki S."/>
            <person name="Fujita N."/>
        </authorList>
    </citation>
    <scope>NUCLEOTIDE SEQUENCE [LARGE SCALE GENOMIC DNA]</scope>
    <source>
        <strain evidence="5 6">NBRC 104925</strain>
    </source>
</reference>
<feature type="domain" description="Bacterial sugar transferase" evidence="4">
    <location>
        <begin position="52"/>
        <end position="246"/>
    </location>
</feature>
<gene>
    <name evidence="5" type="ORF">MOPEL_003_00820</name>
</gene>
<dbReference type="Pfam" id="PF02397">
    <property type="entry name" value="Bac_transf"/>
    <property type="match status" value="1"/>
</dbReference>
<comment type="similarity">
    <text evidence="1">Belongs to the bacterial sugar transferase family.</text>
</comment>
<name>H5UMV0_9MICO</name>
<evidence type="ECO:0000259" key="4">
    <source>
        <dbReference type="Pfam" id="PF02397"/>
    </source>
</evidence>
<feature type="compositionally biased region" description="Low complexity" evidence="2">
    <location>
        <begin position="18"/>
        <end position="31"/>
    </location>
</feature>
<dbReference type="Proteomes" id="UP000004367">
    <property type="component" value="Unassembled WGS sequence"/>
</dbReference>
<evidence type="ECO:0000313" key="6">
    <source>
        <dbReference type="Proteomes" id="UP000004367"/>
    </source>
</evidence>
<protein>
    <submittedName>
        <fullName evidence="5">Putative glycosyltransferase</fullName>
    </submittedName>
</protein>
<dbReference type="AlphaFoldDB" id="H5UMV0"/>
<sequence length="251" mass="27023">MITTPRPVTTPPGTPLSDGGATDAARTGTATSVSGDHRPPRRRVDRRRAQLKRSVDVVVSAGGLLATSPLLAGIALAVRADSPGPVLFTQTRVGLHGCEFEIHKFRTMTVAAPGEDRQAVTATGDARITRVGALLRRTKLDELPQLYDVLVGHMSLVGPRPEVPRYVAAWDPVVRPIILSVRPGITDPASLAGIDEGAELARAEDPERHYLENLLPCKQAMYVAYVENATLAGDLRLVLDTVRALVTPRRR</sequence>
<dbReference type="InterPro" id="IPR003362">
    <property type="entry name" value="Bact_transf"/>
</dbReference>
<dbReference type="PANTHER" id="PTHR30576">
    <property type="entry name" value="COLANIC BIOSYNTHESIS UDP-GLUCOSE LIPID CARRIER TRANSFERASE"/>
    <property type="match status" value="1"/>
</dbReference>
<dbReference type="GO" id="GO:0016780">
    <property type="term" value="F:phosphotransferase activity, for other substituted phosphate groups"/>
    <property type="evidence" value="ECO:0007669"/>
    <property type="project" value="TreeGrafter"/>
</dbReference>
<dbReference type="PANTHER" id="PTHR30576:SF20">
    <property type="entry name" value="QUINOVOSAMINEPHOSPHOTRANSFERAE-RELATED"/>
    <property type="match status" value="1"/>
</dbReference>
<dbReference type="eggNOG" id="COG2148">
    <property type="taxonomic scope" value="Bacteria"/>
</dbReference>
<organism evidence="5 6">
    <name type="scientific">Mobilicoccus pelagius NBRC 104925</name>
    <dbReference type="NCBI Taxonomy" id="1089455"/>
    <lineage>
        <taxon>Bacteria</taxon>
        <taxon>Bacillati</taxon>
        <taxon>Actinomycetota</taxon>
        <taxon>Actinomycetes</taxon>
        <taxon>Micrococcales</taxon>
        <taxon>Dermatophilaceae</taxon>
        <taxon>Mobilicoccus</taxon>
    </lineage>
</organism>
<accession>H5UMV0</accession>
<dbReference type="EMBL" id="BAFE01000003">
    <property type="protein sequence ID" value="GAB47058.1"/>
    <property type="molecule type" value="Genomic_DNA"/>
</dbReference>
<proteinExistence type="inferred from homology"/>